<protein>
    <submittedName>
        <fullName evidence="2">Lecithin:retinol acyltransferase</fullName>
    </submittedName>
</protein>
<name>A0A366JEI4_9GAMM</name>
<dbReference type="Pfam" id="PF04970">
    <property type="entry name" value="LRAT"/>
    <property type="match status" value="1"/>
</dbReference>
<dbReference type="PROSITE" id="PS51934">
    <property type="entry name" value="LRAT"/>
    <property type="match status" value="1"/>
</dbReference>
<dbReference type="InterPro" id="IPR007053">
    <property type="entry name" value="LRAT_dom"/>
</dbReference>
<feature type="domain" description="LRAT" evidence="1">
    <location>
        <begin position="37"/>
        <end position="136"/>
    </location>
</feature>
<evidence type="ECO:0000313" key="3">
    <source>
        <dbReference type="Proteomes" id="UP000252792"/>
    </source>
</evidence>
<organism evidence="2 3">
    <name type="scientific">Marinomonas rhizomae</name>
    <dbReference type="NCBI Taxonomy" id="491948"/>
    <lineage>
        <taxon>Bacteria</taxon>
        <taxon>Pseudomonadati</taxon>
        <taxon>Pseudomonadota</taxon>
        <taxon>Gammaproteobacteria</taxon>
        <taxon>Oceanospirillales</taxon>
        <taxon>Oceanospirillaceae</taxon>
        <taxon>Marinomonas</taxon>
    </lineage>
</organism>
<keyword evidence="2" id="KW-0808">Transferase</keyword>
<keyword evidence="3" id="KW-1185">Reference proteome</keyword>
<evidence type="ECO:0000313" key="2">
    <source>
        <dbReference type="EMBL" id="RBP84704.1"/>
    </source>
</evidence>
<dbReference type="RefSeq" id="WP_113915612.1">
    <property type="nucleotide sequence ID" value="NZ_QNSE01000003.1"/>
</dbReference>
<dbReference type="Gene3D" id="3.90.1720.10">
    <property type="entry name" value="endopeptidase domain like (from Nostoc punctiforme)"/>
    <property type="match status" value="1"/>
</dbReference>
<dbReference type="AlphaFoldDB" id="A0A366JEI4"/>
<reference evidence="2 3" key="1">
    <citation type="submission" date="2018-06" db="EMBL/GenBank/DDBJ databases">
        <title>Genomic Encyclopedia of Type Strains, Phase III (KMG-III): the genomes of soil and plant-associated and newly described type strains.</title>
        <authorList>
            <person name="Whitman W."/>
        </authorList>
    </citation>
    <scope>NUCLEOTIDE SEQUENCE [LARGE SCALE GENOMIC DNA]</scope>
    <source>
        <strain evidence="2 3">CECT 7377</strain>
    </source>
</reference>
<evidence type="ECO:0000259" key="1">
    <source>
        <dbReference type="PROSITE" id="PS51934"/>
    </source>
</evidence>
<dbReference type="EMBL" id="QNSE01000003">
    <property type="protein sequence ID" value="RBP84704.1"/>
    <property type="molecule type" value="Genomic_DNA"/>
</dbReference>
<accession>A0A366JEI4</accession>
<proteinExistence type="predicted"/>
<sequence length="163" mass="17888">MNPLALLGNILVGNLAKSLTDNLFYKTNGPVRGSILYCDLAFGAAEHSGIYVGNNQVVHKNGQGAVELVSINQFKNTISAITIYISCNSNGEPIGDEHVANDAEMMIGTNSTYSLLSNNCHQFCSYCITGNFTSNTFSLRQLKKDAKLFLDTSQWRAWNLTKR</sequence>
<dbReference type="Proteomes" id="UP000252792">
    <property type="component" value="Unassembled WGS sequence"/>
</dbReference>
<comment type="caution">
    <text evidence="2">The sequence shown here is derived from an EMBL/GenBank/DDBJ whole genome shotgun (WGS) entry which is preliminary data.</text>
</comment>
<gene>
    <name evidence="2" type="ORF">DFP80_103177</name>
</gene>
<keyword evidence="2" id="KW-0012">Acyltransferase</keyword>
<dbReference type="GO" id="GO:0016746">
    <property type="term" value="F:acyltransferase activity"/>
    <property type="evidence" value="ECO:0007669"/>
    <property type="project" value="UniProtKB-KW"/>
</dbReference>
<dbReference type="OrthoDB" id="9812095at2"/>